<feature type="active site" description="Proton acceptor" evidence="9">
    <location>
        <position position="316"/>
    </location>
</feature>
<feature type="binding site" evidence="9">
    <location>
        <position position="316"/>
    </location>
    <ligand>
        <name>3-phosphoshikimate</name>
        <dbReference type="ChEBI" id="CHEBI:145989"/>
    </ligand>
</feature>
<keyword evidence="6 9" id="KW-0808">Transferase</keyword>
<keyword evidence="4 9" id="KW-0963">Cytoplasm</keyword>
<comment type="catalytic activity">
    <reaction evidence="8">
        <text>3-phosphoshikimate + phosphoenolpyruvate = 5-O-(1-carboxyvinyl)-3-phosphoshikimate + phosphate</text>
        <dbReference type="Rhea" id="RHEA:21256"/>
        <dbReference type="ChEBI" id="CHEBI:43474"/>
        <dbReference type="ChEBI" id="CHEBI:57701"/>
        <dbReference type="ChEBI" id="CHEBI:58702"/>
        <dbReference type="ChEBI" id="CHEBI:145989"/>
        <dbReference type="EC" id="2.5.1.19"/>
    </reaction>
    <physiologicalReaction direction="left-to-right" evidence="8">
        <dbReference type="Rhea" id="RHEA:21257"/>
    </physiologicalReaction>
</comment>
<feature type="binding site" evidence="9">
    <location>
        <position position="168"/>
    </location>
    <ligand>
        <name>3-phosphoshikimate</name>
        <dbReference type="ChEBI" id="CHEBI:145989"/>
    </ligand>
</feature>
<name>A0A9D8PNP1_9DELT</name>
<feature type="binding site" evidence="9">
    <location>
        <position position="170"/>
    </location>
    <ligand>
        <name>phosphoenolpyruvate</name>
        <dbReference type="ChEBI" id="CHEBI:58702"/>
    </ligand>
</feature>
<evidence type="ECO:0000256" key="1">
    <source>
        <dbReference type="ARBA" id="ARBA00002174"/>
    </source>
</evidence>
<evidence type="ECO:0000256" key="8">
    <source>
        <dbReference type="ARBA" id="ARBA00044633"/>
    </source>
</evidence>
<dbReference type="EC" id="2.5.1.19" evidence="9"/>
<feature type="binding site" evidence="9">
    <location>
        <position position="123"/>
    </location>
    <ligand>
        <name>phosphoenolpyruvate</name>
        <dbReference type="ChEBI" id="CHEBI:58702"/>
    </ligand>
</feature>
<dbReference type="PIRSF" id="PIRSF000505">
    <property type="entry name" value="EPSPS"/>
    <property type="match status" value="1"/>
</dbReference>
<feature type="binding site" evidence="9">
    <location>
        <position position="24"/>
    </location>
    <ligand>
        <name>3-phosphoshikimate</name>
        <dbReference type="ChEBI" id="CHEBI:145989"/>
    </ligand>
</feature>
<comment type="similarity">
    <text evidence="3 9">Belongs to the EPSP synthase family.</text>
</comment>
<dbReference type="PROSITE" id="PS00885">
    <property type="entry name" value="EPSP_SYNTHASE_2"/>
    <property type="match status" value="1"/>
</dbReference>
<evidence type="ECO:0000259" key="10">
    <source>
        <dbReference type="PROSITE" id="PS50175"/>
    </source>
</evidence>
<dbReference type="InterPro" id="IPR023193">
    <property type="entry name" value="EPSP_synthase_CS"/>
</dbReference>
<dbReference type="GO" id="GO:0009423">
    <property type="term" value="P:chorismate biosynthetic process"/>
    <property type="evidence" value="ECO:0007669"/>
    <property type="project" value="UniProtKB-UniRule"/>
</dbReference>
<comment type="subunit">
    <text evidence="9">Monomer.</text>
</comment>
<dbReference type="Pfam" id="PF00275">
    <property type="entry name" value="EPSP_synthase"/>
    <property type="match status" value="1"/>
</dbReference>
<sequence length="429" mass="45144">MKGDVQVKPVRGLVGEMEVPGDKSVSHRAAIFASMASGRSEVGNFLFSEDTLRTVEIMRGLGADISSHSRSLLITGVGEGGFREPESVLDCGNSGTTMRLMIGLLAAQDFFSVLSGDASLVKRPMGRVTVPLREMGAKMMGREDASFAPIAVRGGGLTGIKYDMPVSSAQVKSALLLAGMGAEGLTRVSDPGNSRDHTERMMRYFNIPVDEEEGYITVRRCGTFKGRDIDVVGDISSAAFFIVGALVTEKSDLTIKGVGMNPGRKGFIETLIKMGADITILNEREVSGEPAGDVRVKSSGLTGIEIGGDSIPGMIDEVPVLAVAAAYAEGETVITGAKELRVKESDRIKTTAENLTSLGVSVEELPDGLVVRPKGRVRGGEARSYGDHRAAMAAAVAGISSEAGVNISDAGCVSVSFPGFFEMLREVSI</sequence>
<dbReference type="InterPro" id="IPR001986">
    <property type="entry name" value="Enolpyruvate_Tfrase_dom"/>
</dbReference>
<evidence type="ECO:0000313" key="11">
    <source>
        <dbReference type="EMBL" id="MBN1572297.1"/>
    </source>
</evidence>
<dbReference type="AlphaFoldDB" id="A0A9D8PNP1"/>
<feature type="binding site" evidence="9">
    <location>
        <position position="28"/>
    </location>
    <ligand>
        <name>3-phosphoshikimate</name>
        <dbReference type="ChEBI" id="CHEBI:145989"/>
    </ligand>
</feature>
<keyword evidence="7 9" id="KW-0057">Aromatic amino acid biosynthesis</keyword>
<dbReference type="PANTHER" id="PTHR21090:SF5">
    <property type="entry name" value="PENTAFUNCTIONAL AROM POLYPEPTIDE"/>
    <property type="match status" value="1"/>
</dbReference>
<dbReference type="GO" id="GO:0009073">
    <property type="term" value="P:aromatic amino acid family biosynthetic process"/>
    <property type="evidence" value="ECO:0007669"/>
    <property type="project" value="UniProtKB-KW"/>
</dbReference>
<dbReference type="GO" id="GO:0008652">
    <property type="term" value="P:amino acid biosynthetic process"/>
    <property type="evidence" value="ECO:0007669"/>
    <property type="project" value="UniProtKB-KW"/>
</dbReference>
<dbReference type="Proteomes" id="UP000809273">
    <property type="component" value="Unassembled WGS sequence"/>
</dbReference>
<dbReference type="GO" id="GO:0004190">
    <property type="term" value="F:aspartic-type endopeptidase activity"/>
    <property type="evidence" value="ECO:0007669"/>
    <property type="project" value="InterPro"/>
</dbReference>
<dbReference type="SUPFAM" id="SSF55205">
    <property type="entry name" value="EPT/RTPC-like"/>
    <property type="match status" value="1"/>
</dbReference>
<comment type="caution">
    <text evidence="9">Lacks conserved residue(s) required for the propagation of feature annotation.</text>
</comment>
<feature type="binding site" evidence="9">
    <location>
        <position position="23"/>
    </location>
    <ligand>
        <name>3-phosphoshikimate</name>
        <dbReference type="ChEBI" id="CHEBI:145989"/>
    </ligand>
</feature>
<evidence type="ECO:0000256" key="3">
    <source>
        <dbReference type="ARBA" id="ARBA00009948"/>
    </source>
</evidence>
<dbReference type="NCBIfam" id="TIGR01356">
    <property type="entry name" value="aroA"/>
    <property type="match status" value="1"/>
</dbReference>
<feature type="binding site" evidence="9">
    <location>
        <position position="95"/>
    </location>
    <ligand>
        <name>phosphoenolpyruvate</name>
        <dbReference type="ChEBI" id="CHEBI:58702"/>
    </ligand>
</feature>
<comment type="subcellular location">
    <subcellularLocation>
        <location evidence="9">Cytoplasm</location>
    </subcellularLocation>
</comment>
<dbReference type="InterPro" id="IPR001995">
    <property type="entry name" value="Peptidase_A2_cat"/>
</dbReference>
<feature type="binding site" evidence="9">
    <location>
        <position position="343"/>
    </location>
    <ligand>
        <name>3-phosphoshikimate</name>
        <dbReference type="ChEBI" id="CHEBI:145989"/>
    </ligand>
</feature>
<proteinExistence type="inferred from homology"/>
<dbReference type="HAMAP" id="MF_00210">
    <property type="entry name" value="EPSP_synth"/>
    <property type="match status" value="1"/>
</dbReference>
<dbReference type="Gene3D" id="3.65.10.10">
    <property type="entry name" value="Enolpyruvate transferase domain"/>
    <property type="match status" value="2"/>
</dbReference>
<evidence type="ECO:0000256" key="9">
    <source>
        <dbReference type="HAMAP-Rule" id="MF_00210"/>
    </source>
</evidence>
<dbReference type="PANTHER" id="PTHR21090">
    <property type="entry name" value="AROM/DEHYDROQUINATE SYNTHASE"/>
    <property type="match status" value="1"/>
</dbReference>
<comment type="function">
    <text evidence="1 9">Catalyzes the transfer of the enolpyruvyl moiety of phosphoenolpyruvate (PEP) to the 5-hydroxyl of shikimate-3-phosphate (S3P) to produce enolpyruvyl shikimate-3-phosphate and inorganic phosphate.</text>
</comment>
<protein>
    <recommendedName>
        <fullName evidence="9">3-phosphoshikimate 1-carboxyvinyltransferase</fullName>
        <ecNumber evidence="9">2.5.1.19</ecNumber>
    </recommendedName>
    <alternativeName>
        <fullName evidence="9">5-enolpyruvylshikimate-3-phosphate synthase</fullName>
        <shortName evidence="9">EPSP synthase</shortName>
        <shortName evidence="9">EPSPS</shortName>
    </alternativeName>
</protein>
<reference evidence="11" key="1">
    <citation type="journal article" date="2021" name="Environ. Microbiol.">
        <title>Genomic characterization of three novel Desulfobacterota classes expand the metabolic and phylogenetic diversity of the phylum.</title>
        <authorList>
            <person name="Murphy C.L."/>
            <person name="Biggerstaff J."/>
            <person name="Eichhorn A."/>
            <person name="Ewing E."/>
            <person name="Shahan R."/>
            <person name="Soriano D."/>
            <person name="Stewart S."/>
            <person name="VanMol K."/>
            <person name="Walker R."/>
            <person name="Walters P."/>
            <person name="Elshahed M.S."/>
            <person name="Youssef N.H."/>
        </authorList>
    </citation>
    <scope>NUCLEOTIDE SEQUENCE</scope>
    <source>
        <strain evidence="11">Zod_Metabat.24</strain>
    </source>
</reference>
<dbReference type="GO" id="GO:0005737">
    <property type="term" value="C:cytoplasm"/>
    <property type="evidence" value="ECO:0007669"/>
    <property type="project" value="UniProtKB-SubCell"/>
</dbReference>
<feature type="binding site" evidence="9">
    <location>
        <position position="170"/>
    </location>
    <ligand>
        <name>3-phosphoshikimate</name>
        <dbReference type="ChEBI" id="CHEBI:145989"/>
    </ligand>
</feature>
<reference evidence="11" key="2">
    <citation type="submission" date="2021-01" db="EMBL/GenBank/DDBJ databases">
        <authorList>
            <person name="Hahn C.R."/>
            <person name="Youssef N.H."/>
            <person name="Elshahed M."/>
        </authorList>
    </citation>
    <scope>NUCLEOTIDE SEQUENCE</scope>
    <source>
        <strain evidence="11">Zod_Metabat.24</strain>
    </source>
</reference>
<evidence type="ECO:0000313" key="12">
    <source>
        <dbReference type="Proteomes" id="UP000809273"/>
    </source>
</evidence>
<dbReference type="FunFam" id="3.65.10.10:FF:000005">
    <property type="entry name" value="3-phosphoshikimate 1-carboxyvinyltransferase"/>
    <property type="match status" value="1"/>
</dbReference>
<dbReference type="PROSITE" id="PS50175">
    <property type="entry name" value="ASP_PROT_RETROV"/>
    <property type="match status" value="1"/>
</dbReference>
<comment type="pathway">
    <text evidence="2 9">Metabolic intermediate biosynthesis; chorismate biosynthesis; chorismate from D-erythrose 4-phosphate and phosphoenolpyruvate: step 6/7.</text>
</comment>
<dbReference type="EMBL" id="JAFGIX010000019">
    <property type="protein sequence ID" value="MBN1572297.1"/>
    <property type="molecule type" value="Genomic_DNA"/>
</dbReference>
<dbReference type="GO" id="GO:0006508">
    <property type="term" value="P:proteolysis"/>
    <property type="evidence" value="ECO:0007669"/>
    <property type="project" value="InterPro"/>
</dbReference>
<dbReference type="InterPro" id="IPR006264">
    <property type="entry name" value="EPSP_synthase"/>
</dbReference>
<feature type="binding site" evidence="9">
    <location>
        <position position="23"/>
    </location>
    <ligand>
        <name>phosphoenolpyruvate</name>
        <dbReference type="ChEBI" id="CHEBI:58702"/>
    </ligand>
</feature>
<dbReference type="InterPro" id="IPR036968">
    <property type="entry name" value="Enolpyruvate_Tfrase_sf"/>
</dbReference>
<accession>A0A9D8PNP1</accession>
<feature type="binding site" evidence="9">
    <location>
        <position position="347"/>
    </location>
    <ligand>
        <name>phosphoenolpyruvate</name>
        <dbReference type="ChEBI" id="CHEBI:58702"/>
    </ligand>
</feature>
<dbReference type="PROSITE" id="PS00104">
    <property type="entry name" value="EPSP_SYNTHASE_1"/>
    <property type="match status" value="1"/>
</dbReference>
<keyword evidence="5 9" id="KW-0028">Amino-acid biosynthesis</keyword>
<feature type="domain" description="Peptidase A2" evidence="10">
    <location>
        <begin position="268"/>
        <end position="304"/>
    </location>
</feature>
<dbReference type="InterPro" id="IPR013792">
    <property type="entry name" value="RNA3'P_cycl/enolpyr_Trfase_a/b"/>
</dbReference>
<dbReference type="FunFam" id="3.65.10.10:FF:000006">
    <property type="entry name" value="3-phosphoshikimate 1-carboxyvinyltransferase"/>
    <property type="match status" value="1"/>
</dbReference>
<dbReference type="GO" id="GO:0003866">
    <property type="term" value="F:3-phosphoshikimate 1-carboxyvinyltransferase activity"/>
    <property type="evidence" value="ECO:0007669"/>
    <property type="project" value="UniProtKB-UniRule"/>
</dbReference>
<evidence type="ECO:0000256" key="7">
    <source>
        <dbReference type="ARBA" id="ARBA00023141"/>
    </source>
</evidence>
<evidence type="ECO:0000256" key="5">
    <source>
        <dbReference type="ARBA" id="ARBA00022605"/>
    </source>
</evidence>
<comment type="caution">
    <text evidence="11">The sequence shown here is derived from an EMBL/GenBank/DDBJ whole genome shotgun (WGS) entry which is preliminary data.</text>
</comment>
<evidence type="ECO:0000256" key="2">
    <source>
        <dbReference type="ARBA" id="ARBA00004811"/>
    </source>
</evidence>
<evidence type="ECO:0000256" key="4">
    <source>
        <dbReference type="ARBA" id="ARBA00022490"/>
    </source>
</evidence>
<organism evidence="11 12">
    <name type="scientific">Candidatus Zymogenus saltonus</name>
    <dbReference type="NCBI Taxonomy" id="2844893"/>
    <lineage>
        <taxon>Bacteria</taxon>
        <taxon>Deltaproteobacteria</taxon>
        <taxon>Candidatus Zymogenia</taxon>
        <taxon>Candidatus Zymogeniales</taxon>
        <taxon>Candidatus Zymogenaceae</taxon>
        <taxon>Candidatus Zymogenus</taxon>
    </lineage>
</organism>
<feature type="binding site" evidence="9">
    <location>
        <position position="389"/>
    </location>
    <ligand>
        <name>phosphoenolpyruvate</name>
        <dbReference type="ChEBI" id="CHEBI:58702"/>
    </ligand>
</feature>
<evidence type="ECO:0000256" key="6">
    <source>
        <dbReference type="ARBA" id="ARBA00022679"/>
    </source>
</evidence>
<gene>
    <name evidence="9 11" type="primary">aroA</name>
    <name evidence="11" type="ORF">JW984_03780</name>
</gene>
<dbReference type="CDD" id="cd01556">
    <property type="entry name" value="EPSP_synthase"/>
    <property type="match status" value="1"/>
</dbReference>